<dbReference type="InterPro" id="IPR000086">
    <property type="entry name" value="NUDIX_hydrolase_dom"/>
</dbReference>
<reference evidence="2 3" key="1">
    <citation type="submission" date="2015-01" db="EMBL/GenBank/DDBJ databases">
        <title>The Genome Sequence of Capronia semiimmersa CBS27337.</title>
        <authorList>
            <consortium name="The Broad Institute Genomics Platform"/>
            <person name="Cuomo C."/>
            <person name="de Hoog S."/>
            <person name="Gorbushina A."/>
            <person name="Stielow B."/>
            <person name="Teixiera M."/>
            <person name="Abouelleil A."/>
            <person name="Chapman S.B."/>
            <person name="Priest M."/>
            <person name="Young S.K."/>
            <person name="Wortman J."/>
            <person name="Nusbaum C."/>
            <person name="Birren B."/>
        </authorList>
    </citation>
    <scope>NUCLEOTIDE SEQUENCE [LARGE SCALE GENOMIC DNA]</scope>
    <source>
        <strain evidence="2 3">CBS 27337</strain>
    </source>
</reference>
<dbReference type="SUPFAM" id="SSF55811">
    <property type="entry name" value="Nudix"/>
    <property type="match status" value="1"/>
</dbReference>
<dbReference type="STRING" id="5601.A0A0D2FKV8"/>
<organism evidence="2 3">
    <name type="scientific">Phialophora macrospora</name>
    <dbReference type="NCBI Taxonomy" id="1851006"/>
    <lineage>
        <taxon>Eukaryota</taxon>
        <taxon>Fungi</taxon>
        <taxon>Dikarya</taxon>
        <taxon>Ascomycota</taxon>
        <taxon>Pezizomycotina</taxon>
        <taxon>Eurotiomycetes</taxon>
        <taxon>Chaetothyriomycetidae</taxon>
        <taxon>Chaetothyriales</taxon>
        <taxon>Herpotrichiellaceae</taxon>
        <taxon>Phialophora</taxon>
    </lineage>
</organism>
<dbReference type="CDD" id="cd02883">
    <property type="entry name" value="NUDIX_Hydrolase"/>
    <property type="match status" value="1"/>
</dbReference>
<dbReference type="PANTHER" id="PTHR43736">
    <property type="entry name" value="ADP-RIBOSE PYROPHOSPHATASE"/>
    <property type="match status" value="1"/>
</dbReference>
<dbReference type="PANTHER" id="PTHR43736:SF1">
    <property type="entry name" value="DIHYDRONEOPTERIN TRIPHOSPHATE DIPHOSPHATASE"/>
    <property type="match status" value="1"/>
</dbReference>
<evidence type="ECO:0000259" key="1">
    <source>
        <dbReference type="PROSITE" id="PS51462"/>
    </source>
</evidence>
<keyword evidence="3" id="KW-1185">Reference proteome</keyword>
<dbReference type="EMBL" id="KN846958">
    <property type="protein sequence ID" value="KIW68763.1"/>
    <property type="molecule type" value="Genomic_DNA"/>
</dbReference>
<evidence type="ECO:0000313" key="2">
    <source>
        <dbReference type="EMBL" id="KIW68763.1"/>
    </source>
</evidence>
<proteinExistence type="predicted"/>
<gene>
    <name evidence="2" type="ORF">PV04_04685</name>
</gene>
<dbReference type="Pfam" id="PF00293">
    <property type="entry name" value="NUDIX"/>
    <property type="match status" value="1"/>
</dbReference>
<dbReference type="Gene3D" id="3.90.79.10">
    <property type="entry name" value="Nucleoside Triphosphate Pyrophosphohydrolase"/>
    <property type="match status" value="1"/>
</dbReference>
<protein>
    <recommendedName>
        <fullName evidence="1">Nudix hydrolase domain-containing protein</fullName>
    </recommendedName>
</protein>
<dbReference type="AlphaFoldDB" id="A0A0D2FKV8"/>
<accession>A0A0D2FKV8</accession>
<dbReference type="HOGENOM" id="CLU_067850_0_0_1"/>
<dbReference type="Proteomes" id="UP000054266">
    <property type="component" value="Unassembled WGS sequence"/>
</dbReference>
<feature type="domain" description="Nudix hydrolase" evidence="1">
    <location>
        <begin position="41"/>
        <end position="181"/>
    </location>
</feature>
<dbReference type="InterPro" id="IPR015797">
    <property type="entry name" value="NUDIX_hydrolase-like_dom_sf"/>
</dbReference>
<evidence type="ECO:0000313" key="3">
    <source>
        <dbReference type="Proteomes" id="UP000054266"/>
    </source>
</evidence>
<name>A0A0D2FKV8_9EURO</name>
<sequence length="198" mass="22281">MSPSQPTQHGSPPTFDFEIDDSLTPWNLPAKAWLTKHGKHWDGLATGSIVFNAQGQILIIQRASHDSMPNKWEIPGGAADEEDPTLFHSAARELWEEAGLIAKRFTHIVTEGPDREPGQVFTNRTGTRTFCRFSFQVEVEGCEHVRLDPMEHQDYLWATEDEIREQKTGDRELPITNSGVTSLILEAFRLRGQMAKAA</sequence>
<dbReference type="PROSITE" id="PS51462">
    <property type="entry name" value="NUDIX"/>
    <property type="match status" value="1"/>
</dbReference>